<reference evidence="2 3" key="1">
    <citation type="journal article" date="2018" name="PLoS Genet.">
        <title>Population sequencing reveals clonal diversity and ancestral inbreeding in the grapevine cultivar Chardonnay.</title>
        <authorList>
            <person name="Roach M.J."/>
            <person name="Johnson D.L."/>
            <person name="Bohlmann J."/>
            <person name="van Vuuren H.J."/>
            <person name="Jones S.J."/>
            <person name="Pretorius I.S."/>
            <person name="Schmidt S.A."/>
            <person name="Borneman A.R."/>
        </authorList>
    </citation>
    <scope>NUCLEOTIDE SEQUENCE [LARGE SCALE GENOMIC DNA]</scope>
    <source>
        <strain evidence="3">cv. Chardonnay</strain>
        <tissue evidence="2">Leaf</tissue>
    </source>
</reference>
<gene>
    <name evidence="2" type="ORF">CK203_099136</name>
</gene>
<organism evidence="2 3">
    <name type="scientific">Vitis vinifera</name>
    <name type="common">Grape</name>
    <dbReference type="NCBI Taxonomy" id="29760"/>
    <lineage>
        <taxon>Eukaryota</taxon>
        <taxon>Viridiplantae</taxon>
        <taxon>Streptophyta</taxon>
        <taxon>Embryophyta</taxon>
        <taxon>Tracheophyta</taxon>
        <taxon>Spermatophyta</taxon>
        <taxon>Magnoliopsida</taxon>
        <taxon>eudicotyledons</taxon>
        <taxon>Gunneridae</taxon>
        <taxon>Pentapetalae</taxon>
        <taxon>rosids</taxon>
        <taxon>Vitales</taxon>
        <taxon>Vitaceae</taxon>
        <taxon>Viteae</taxon>
        <taxon>Vitis</taxon>
    </lineage>
</organism>
<dbReference type="EMBL" id="QGNW01001946">
    <property type="protein sequence ID" value="RVW27637.1"/>
    <property type="molecule type" value="Genomic_DNA"/>
</dbReference>
<dbReference type="InterPro" id="IPR043128">
    <property type="entry name" value="Rev_trsase/Diguanyl_cyclase"/>
</dbReference>
<dbReference type="Pfam" id="PF17919">
    <property type="entry name" value="RT_RNaseH_2"/>
    <property type="match status" value="1"/>
</dbReference>
<dbReference type="Gene3D" id="3.30.70.270">
    <property type="match status" value="1"/>
</dbReference>
<dbReference type="InterPro" id="IPR041577">
    <property type="entry name" value="RT_RNaseH_2"/>
</dbReference>
<dbReference type="AlphaFoldDB" id="A0A438CWQ0"/>
<evidence type="ECO:0000313" key="3">
    <source>
        <dbReference type="Proteomes" id="UP000288805"/>
    </source>
</evidence>
<dbReference type="SUPFAM" id="SSF56672">
    <property type="entry name" value="DNA/RNA polymerases"/>
    <property type="match status" value="1"/>
</dbReference>
<comment type="caution">
    <text evidence="2">The sequence shown here is derived from an EMBL/GenBank/DDBJ whole genome shotgun (WGS) entry which is preliminary data.</text>
</comment>
<evidence type="ECO:0000313" key="2">
    <source>
        <dbReference type="EMBL" id="RVW27637.1"/>
    </source>
</evidence>
<dbReference type="PANTHER" id="PTHR48475">
    <property type="entry name" value="RIBONUCLEASE H"/>
    <property type="match status" value="1"/>
</dbReference>
<dbReference type="PANTHER" id="PTHR48475:SF1">
    <property type="entry name" value="RNASE H TYPE-1 DOMAIN-CONTAINING PROTEIN"/>
    <property type="match status" value="1"/>
</dbReference>
<feature type="domain" description="Reverse transcriptase/retrotransposon-derived protein RNase H-like" evidence="1">
    <location>
        <begin position="28"/>
        <end position="96"/>
    </location>
</feature>
<evidence type="ECO:0000259" key="1">
    <source>
        <dbReference type="Pfam" id="PF17919"/>
    </source>
</evidence>
<proteinExistence type="predicted"/>
<name>A0A438CWQ0_VITVI</name>
<accession>A0A438CWQ0</accession>
<sequence>MLGCFIACFTDKLRPFFLTLKGVSATSWMDECGRAFNEVKCYLFQPPILSSPQTGEQHYMYLTVSNCAINVVLFRHIRDKEQRFIYYMSKAMVDAET</sequence>
<dbReference type="Proteomes" id="UP000288805">
    <property type="component" value="Unassembled WGS sequence"/>
</dbReference>
<dbReference type="InterPro" id="IPR043502">
    <property type="entry name" value="DNA/RNA_pol_sf"/>
</dbReference>
<protein>
    <recommendedName>
        <fullName evidence="1">Reverse transcriptase/retrotransposon-derived protein RNase H-like domain-containing protein</fullName>
    </recommendedName>
</protein>